<feature type="transmembrane region" description="Helical" evidence="1">
    <location>
        <begin position="149"/>
        <end position="168"/>
    </location>
</feature>
<keyword evidence="1" id="KW-1133">Transmembrane helix</keyword>
<feature type="transmembrane region" description="Helical" evidence="1">
    <location>
        <begin position="174"/>
        <end position="193"/>
    </location>
</feature>
<dbReference type="AlphaFoldDB" id="A0A238Y3X7"/>
<sequence length="397" mass="42006">MDSVQIPHSLYRPVRARHPAESGGQSSLELLFDLAFAAASGFAAMRLTGLLHTGMWAQAVLGFAMVFFAIWWAWLNFSWFSSAYDTDDGLTWALTTVQILGAAALAAGVPAAVAEHDFTVITVGYAVMRLPLAAQWCRAAGADPPRRATCLKFAAGLVVLQACWLGRLALPEPWALRVFAVLVVLELAVPAWAQRGAPVRTHPAHLAGRYGRLTLTVAAQVIAATVYAIQLGVTGSTPGAVILVAVISAVSTVCVLWLYYSLPHARLAAGRFAPLWEYGHYAIVGPIGVLGGAARYLADRASALPGDDVAGLQRWDAFPLALAVAATLLAMWIVCIVPGWQELSRWSLVRFPLGFAVVMLLAVAVPVPLAAAGGIVLTLLAVVATGAVPGDGHHRDR</sequence>
<proteinExistence type="predicted"/>
<gene>
    <name evidence="2" type="ORF">SAMN06265360_11353</name>
</gene>
<feature type="transmembrane region" description="Helical" evidence="1">
    <location>
        <begin position="89"/>
        <end position="112"/>
    </location>
</feature>
<feature type="transmembrane region" description="Helical" evidence="1">
    <location>
        <begin position="213"/>
        <end position="233"/>
    </location>
</feature>
<reference evidence="2 3" key="1">
    <citation type="submission" date="2017-06" db="EMBL/GenBank/DDBJ databases">
        <authorList>
            <person name="Kim H.J."/>
            <person name="Triplett B.A."/>
        </authorList>
    </citation>
    <scope>NUCLEOTIDE SEQUENCE [LARGE SCALE GENOMIC DNA]</scope>
    <source>
        <strain evidence="2 3">DSM 45207</strain>
    </source>
</reference>
<dbReference type="OrthoDB" id="7698234at2"/>
<evidence type="ECO:0000313" key="3">
    <source>
        <dbReference type="Proteomes" id="UP000198348"/>
    </source>
</evidence>
<name>A0A238Y3X7_9PSEU</name>
<feature type="transmembrane region" description="Helical" evidence="1">
    <location>
        <begin position="371"/>
        <end position="390"/>
    </location>
</feature>
<dbReference type="RefSeq" id="WP_089302009.1">
    <property type="nucleotide sequence ID" value="NZ_FZNW01000013.1"/>
</dbReference>
<dbReference type="Pfam" id="PF06772">
    <property type="entry name" value="LtrA"/>
    <property type="match status" value="1"/>
</dbReference>
<evidence type="ECO:0000256" key="1">
    <source>
        <dbReference type="SAM" id="Phobius"/>
    </source>
</evidence>
<accession>A0A238Y3X7</accession>
<evidence type="ECO:0000313" key="2">
    <source>
        <dbReference type="EMBL" id="SNR65009.1"/>
    </source>
</evidence>
<dbReference type="InterPro" id="IPR010640">
    <property type="entry name" value="Low_temperature_requirement_A"/>
</dbReference>
<dbReference type="Proteomes" id="UP000198348">
    <property type="component" value="Unassembled WGS sequence"/>
</dbReference>
<keyword evidence="3" id="KW-1185">Reference proteome</keyword>
<protein>
    <submittedName>
        <fullName evidence="2">Low temperature requirement protein LtrA</fullName>
    </submittedName>
</protein>
<dbReference type="PANTHER" id="PTHR36840:SF1">
    <property type="entry name" value="BLL5714 PROTEIN"/>
    <property type="match status" value="1"/>
</dbReference>
<keyword evidence="1" id="KW-0812">Transmembrane</keyword>
<feature type="transmembrane region" description="Helical" evidence="1">
    <location>
        <begin position="239"/>
        <end position="260"/>
    </location>
</feature>
<dbReference type="EMBL" id="FZNW01000013">
    <property type="protein sequence ID" value="SNR65009.1"/>
    <property type="molecule type" value="Genomic_DNA"/>
</dbReference>
<dbReference type="PANTHER" id="PTHR36840">
    <property type="entry name" value="BLL5714 PROTEIN"/>
    <property type="match status" value="1"/>
</dbReference>
<keyword evidence="1" id="KW-0472">Membrane</keyword>
<feature type="transmembrane region" description="Helical" evidence="1">
    <location>
        <begin position="347"/>
        <end position="365"/>
    </location>
</feature>
<feature type="transmembrane region" description="Helical" evidence="1">
    <location>
        <begin position="55"/>
        <end position="77"/>
    </location>
</feature>
<feature type="transmembrane region" description="Helical" evidence="1">
    <location>
        <begin position="281"/>
        <end position="298"/>
    </location>
</feature>
<feature type="transmembrane region" description="Helical" evidence="1">
    <location>
        <begin position="318"/>
        <end position="340"/>
    </location>
</feature>
<organism evidence="2 3">
    <name type="scientific">Haloechinothrix alba</name>
    <dbReference type="NCBI Taxonomy" id="664784"/>
    <lineage>
        <taxon>Bacteria</taxon>
        <taxon>Bacillati</taxon>
        <taxon>Actinomycetota</taxon>
        <taxon>Actinomycetes</taxon>
        <taxon>Pseudonocardiales</taxon>
        <taxon>Pseudonocardiaceae</taxon>
        <taxon>Haloechinothrix</taxon>
    </lineage>
</organism>